<feature type="domain" description="Peptidoglycan binding-like" evidence="2">
    <location>
        <begin position="251"/>
        <end position="308"/>
    </location>
</feature>
<dbReference type="InterPro" id="IPR036365">
    <property type="entry name" value="PGBD-like_sf"/>
</dbReference>
<dbReference type="Pfam" id="PF01471">
    <property type="entry name" value="PG_binding_1"/>
    <property type="match status" value="1"/>
</dbReference>
<dbReference type="EMBL" id="JBHSPW010000006">
    <property type="protein sequence ID" value="MFC5894223.1"/>
    <property type="molecule type" value="Genomic_DNA"/>
</dbReference>
<dbReference type="Gene3D" id="1.10.101.10">
    <property type="entry name" value="PGBD-like superfamily/PGBD"/>
    <property type="match status" value="1"/>
</dbReference>
<evidence type="ECO:0000259" key="2">
    <source>
        <dbReference type="Pfam" id="PF01471"/>
    </source>
</evidence>
<evidence type="ECO:0000256" key="1">
    <source>
        <dbReference type="SAM" id="MobiDB-lite"/>
    </source>
</evidence>
<dbReference type="InterPro" id="IPR002477">
    <property type="entry name" value="Peptidoglycan-bd-like"/>
</dbReference>
<name>A0ABW1FL45_9ACTN</name>
<feature type="compositionally biased region" description="Low complexity" evidence="1">
    <location>
        <begin position="202"/>
        <end position="238"/>
    </location>
</feature>
<gene>
    <name evidence="3" type="ORF">ACFP3M_15490</name>
</gene>
<feature type="region of interest" description="Disordered" evidence="1">
    <location>
        <begin position="36"/>
        <end position="140"/>
    </location>
</feature>
<protein>
    <submittedName>
        <fullName evidence="3">Peptidoglycan-binding protein</fullName>
    </submittedName>
</protein>
<dbReference type="Proteomes" id="UP001596241">
    <property type="component" value="Unassembled WGS sequence"/>
</dbReference>
<evidence type="ECO:0000313" key="4">
    <source>
        <dbReference type="Proteomes" id="UP001596241"/>
    </source>
</evidence>
<dbReference type="InterPro" id="IPR036366">
    <property type="entry name" value="PGBDSf"/>
</dbReference>
<feature type="compositionally biased region" description="Pro residues" evidence="1">
    <location>
        <begin position="46"/>
        <end position="66"/>
    </location>
</feature>
<dbReference type="RefSeq" id="WP_345083735.1">
    <property type="nucleotide sequence ID" value="NZ_BAAAWG010000007.1"/>
</dbReference>
<sequence length="315" mass="31792">MTSARCPYCLAPESGGGRPACLCAVSAPDDFEPLRLRPYVTLPDPGDAPPAPAFPPGAPGWQPPVAPAAGTAPPGTAPPGDAPPPLAPLPDLRGLRGVRPVARAGTAHRARPGLAGPTSRTVRCPEPGAEAPAPPGARPGKRGVPAVLAMAGTAVAVTAGLIGGEPFADRRDQAAPPFDDTAVPAAEDTAPDDDRVPADALPPSRSTARASSPGPAADAAASAPGSWHPRPPAHATATPPAPVPLGEGATGRRVTELQLRLRELGIFTAPVDSRYGAGLRDAVARYQSRYGVPDDPRGVYGPATRASLESHTYGP</sequence>
<keyword evidence="4" id="KW-1185">Reference proteome</keyword>
<reference evidence="4" key="1">
    <citation type="journal article" date="2019" name="Int. J. Syst. Evol. Microbiol.">
        <title>The Global Catalogue of Microorganisms (GCM) 10K type strain sequencing project: providing services to taxonomists for standard genome sequencing and annotation.</title>
        <authorList>
            <consortium name="The Broad Institute Genomics Platform"/>
            <consortium name="The Broad Institute Genome Sequencing Center for Infectious Disease"/>
            <person name="Wu L."/>
            <person name="Ma J."/>
        </authorList>
    </citation>
    <scope>NUCLEOTIDE SEQUENCE [LARGE SCALE GENOMIC DNA]</scope>
    <source>
        <strain evidence="4">CGMCC 1.15809</strain>
    </source>
</reference>
<feature type="region of interest" description="Disordered" evidence="1">
    <location>
        <begin position="290"/>
        <end position="315"/>
    </location>
</feature>
<feature type="compositionally biased region" description="Pro residues" evidence="1">
    <location>
        <begin position="75"/>
        <end position="88"/>
    </location>
</feature>
<feature type="region of interest" description="Disordered" evidence="1">
    <location>
        <begin position="167"/>
        <end position="250"/>
    </location>
</feature>
<accession>A0ABW1FL45</accession>
<organism evidence="3 4">
    <name type="scientific">Streptomyces ramulosus</name>
    <dbReference type="NCBI Taxonomy" id="47762"/>
    <lineage>
        <taxon>Bacteria</taxon>
        <taxon>Bacillati</taxon>
        <taxon>Actinomycetota</taxon>
        <taxon>Actinomycetes</taxon>
        <taxon>Kitasatosporales</taxon>
        <taxon>Streptomycetaceae</taxon>
        <taxon>Streptomyces</taxon>
    </lineage>
</organism>
<comment type="caution">
    <text evidence="3">The sequence shown here is derived from an EMBL/GenBank/DDBJ whole genome shotgun (WGS) entry which is preliminary data.</text>
</comment>
<dbReference type="SUPFAM" id="SSF47090">
    <property type="entry name" value="PGBD-like"/>
    <property type="match status" value="1"/>
</dbReference>
<proteinExistence type="predicted"/>
<evidence type="ECO:0000313" key="3">
    <source>
        <dbReference type="EMBL" id="MFC5894223.1"/>
    </source>
</evidence>